<organism evidence="2 3">
    <name type="scientific">Parelaphostrongylus tenuis</name>
    <name type="common">Meningeal worm</name>
    <dbReference type="NCBI Taxonomy" id="148309"/>
    <lineage>
        <taxon>Eukaryota</taxon>
        <taxon>Metazoa</taxon>
        <taxon>Ecdysozoa</taxon>
        <taxon>Nematoda</taxon>
        <taxon>Chromadorea</taxon>
        <taxon>Rhabditida</taxon>
        <taxon>Rhabditina</taxon>
        <taxon>Rhabditomorpha</taxon>
        <taxon>Strongyloidea</taxon>
        <taxon>Metastrongylidae</taxon>
        <taxon>Parelaphostrongylus</taxon>
    </lineage>
</organism>
<name>A0AAD5QZD8_PARTN</name>
<evidence type="ECO:0000256" key="1">
    <source>
        <dbReference type="SAM" id="MobiDB-lite"/>
    </source>
</evidence>
<accession>A0AAD5QZD8</accession>
<dbReference type="Proteomes" id="UP001196413">
    <property type="component" value="Unassembled WGS sequence"/>
</dbReference>
<sequence length="212" mass="24103">MSETELRVLTHYCWKRQLSTRGAAKEICGAEDDGIASTSAAVKRSNHWQRLDNPFVMWCIGRKSNPGRPQGRNGATLRQSQESVLTNLRHLRGVPRGEGRMTPSSAQVAHATELPWTTDTWHHVKPGKVELVAGATRSPVTPDQVIVNDSPTCAATTLYRNRRDIPLLPIYERMNELVRNNADKWRLETCSDFHYQNQDLVVDTPRLRRIHM</sequence>
<keyword evidence="3" id="KW-1185">Reference proteome</keyword>
<proteinExistence type="predicted"/>
<evidence type="ECO:0000313" key="2">
    <source>
        <dbReference type="EMBL" id="KAJ1366662.1"/>
    </source>
</evidence>
<protein>
    <submittedName>
        <fullName evidence="2">Uncharacterized protein</fullName>
    </submittedName>
</protein>
<dbReference type="AlphaFoldDB" id="A0AAD5QZD8"/>
<feature type="region of interest" description="Disordered" evidence="1">
    <location>
        <begin position="62"/>
        <end position="81"/>
    </location>
</feature>
<gene>
    <name evidence="2" type="ORF">KIN20_027391</name>
</gene>
<dbReference type="EMBL" id="JAHQIW010005626">
    <property type="protein sequence ID" value="KAJ1366662.1"/>
    <property type="molecule type" value="Genomic_DNA"/>
</dbReference>
<reference evidence="2" key="1">
    <citation type="submission" date="2021-06" db="EMBL/GenBank/DDBJ databases">
        <title>Parelaphostrongylus tenuis whole genome reference sequence.</title>
        <authorList>
            <person name="Garwood T.J."/>
            <person name="Larsen P.A."/>
            <person name="Fountain-Jones N.M."/>
            <person name="Garbe J.R."/>
            <person name="Macchietto M.G."/>
            <person name="Kania S.A."/>
            <person name="Gerhold R.W."/>
            <person name="Richards J.E."/>
            <person name="Wolf T.M."/>
        </authorList>
    </citation>
    <scope>NUCLEOTIDE SEQUENCE</scope>
    <source>
        <strain evidence="2">MNPRO001-30</strain>
        <tissue evidence="2">Meninges</tissue>
    </source>
</reference>
<comment type="caution">
    <text evidence="2">The sequence shown here is derived from an EMBL/GenBank/DDBJ whole genome shotgun (WGS) entry which is preliminary data.</text>
</comment>
<evidence type="ECO:0000313" key="3">
    <source>
        <dbReference type="Proteomes" id="UP001196413"/>
    </source>
</evidence>